<name>A0A3B0TV88_9ZZZZ</name>
<accession>A0A3B0TV88</accession>
<sequence>MFKNMNSSLYSIAFPNQITGIHLSWKRSCYMPRSTPKRLRD</sequence>
<dbReference type="EMBL" id="UOEQ01000422">
    <property type="protein sequence ID" value="VAW22581.1"/>
    <property type="molecule type" value="Genomic_DNA"/>
</dbReference>
<dbReference type="AlphaFoldDB" id="A0A3B0TV88"/>
<reference evidence="1" key="1">
    <citation type="submission" date="2018-06" db="EMBL/GenBank/DDBJ databases">
        <authorList>
            <person name="Zhirakovskaya E."/>
        </authorList>
    </citation>
    <scope>NUCLEOTIDE SEQUENCE</scope>
</reference>
<organism evidence="1">
    <name type="scientific">hydrothermal vent metagenome</name>
    <dbReference type="NCBI Taxonomy" id="652676"/>
    <lineage>
        <taxon>unclassified sequences</taxon>
        <taxon>metagenomes</taxon>
        <taxon>ecological metagenomes</taxon>
    </lineage>
</organism>
<evidence type="ECO:0000313" key="1">
    <source>
        <dbReference type="EMBL" id="VAW22581.1"/>
    </source>
</evidence>
<protein>
    <submittedName>
        <fullName evidence="1">Uncharacterized protein</fullName>
    </submittedName>
</protein>
<gene>
    <name evidence="1" type="ORF">MNBD_ALPHA11-307</name>
</gene>
<proteinExistence type="predicted"/>